<keyword evidence="7 12" id="KW-0411">Iron-sulfur</keyword>
<organism evidence="15 16">
    <name type="scientific">Candidatus Mycolicibacterium alkanivorans</name>
    <dbReference type="NCBI Taxonomy" id="2954114"/>
    <lineage>
        <taxon>Bacteria</taxon>
        <taxon>Bacillati</taxon>
        <taxon>Actinomycetota</taxon>
        <taxon>Actinomycetes</taxon>
        <taxon>Mycobacteriales</taxon>
        <taxon>Mycobacteriaceae</taxon>
        <taxon>Mycolicibacterium</taxon>
    </lineage>
</organism>
<feature type="binding site" evidence="12">
    <location>
        <position position="67"/>
    </location>
    <ligand>
        <name>[4Fe-4S] cluster</name>
        <dbReference type="ChEBI" id="CHEBI:49883"/>
    </ligand>
</feature>
<keyword evidence="10 12" id="KW-1015">Disulfide bond</keyword>
<comment type="similarity">
    <text evidence="2 12">Belongs to the WhiB family.</text>
</comment>
<keyword evidence="11 12" id="KW-0804">Transcription</keyword>
<dbReference type="InterPro" id="IPR034768">
    <property type="entry name" value="4FE4S_WBL"/>
</dbReference>
<accession>A0ABS9YSY8</accession>
<dbReference type="RefSeq" id="WP_243070783.1">
    <property type="nucleotide sequence ID" value="NZ_JAIVFL010000001.1"/>
</dbReference>
<evidence type="ECO:0000313" key="16">
    <source>
        <dbReference type="Proteomes" id="UP001139068"/>
    </source>
</evidence>
<dbReference type="HAMAP" id="MF_01479">
    <property type="entry name" value="WhiB"/>
    <property type="match status" value="1"/>
</dbReference>
<name>A0ABS9YSY8_9MYCO</name>
<dbReference type="EMBL" id="JAIVFL010000001">
    <property type="protein sequence ID" value="MCI4674341.1"/>
    <property type="molecule type" value="Genomic_DNA"/>
</dbReference>
<evidence type="ECO:0000256" key="8">
    <source>
        <dbReference type="ARBA" id="ARBA00023015"/>
    </source>
</evidence>
<dbReference type="PANTHER" id="PTHR38839">
    <property type="entry name" value="TRANSCRIPTIONAL REGULATOR WHID-RELATED"/>
    <property type="match status" value="1"/>
</dbReference>
<evidence type="ECO:0000256" key="10">
    <source>
        <dbReference type="ARBA" id="ARBA00023157"/>
    </source>
</evidence>
<evidence type="ECO:0000256" key="13">
    <source>
        <dbReference type="SAM" id="MobiDB-lite"/>
    </source>
</evidence>
<dbReference type="InterPro" id="IPR003482">
    <property type="entry name" value="Whib"/>
</dbReference>
<evidence type="ECO:0000256" key="1">
    <source>
        <dbReference type="ARBA" id="ARBA00004496"/>
    </source>
</evidence>
<evidence type="ECO:0000256" key="5">
    <source>
        <dbReference type="ARBA" id="ARBA00022723"/>
    </source>
</evidence>
<proteinExistence type="inferred from homology"/>
<comment type="cofactor">
    <cofactor evidence="12">
        <name>[4Fe-4S] cluster</name>
        <dbReference type="ChEBI" id="CHEBI:49883"/>
    </cofactor>
    <text evidence="12">Binds 1 [4Fe-4S] cluster per subunit. Following nitrosylation of the [4Fe-4S] cluster binds 1 [4Fe-8(NO)] cluster per subunit.</text>
</comment>
<evidence type="ECO:0000313" key="15">
    <source>
        <dbReference type="EMBL" id="MCI4674341.1"/>
    </source>
</evidence>
<keyword evidence="9 12" id="KW-0238">DNA-binding</keyword>
<keyword evidence="6 12" id="KW-0408">Iron</keyword>
<comment type="caution">
    <text evidence="15">The sequence shown here is derived from an EMBL/GenBank/DDBJ whole genome shotgun (WGS) entry which is preliminary data.</text>
</comment>
<feature type="binding site" evidence="12">
    <location>
        <position position="64"/>
    </location>
    <ligand>
        <name>[4Fe-4S] cluster</name>
        <dbReference type="ChEBI" id="CHEBI:49883"/>
    </ligand>
</feature>
<sequence length="99" mass="11455">MTRQSSYLSSPSRTARQQLPRPLAGDWDWQLSARCTNFSPEVFFPEEDGRRDQRRREEAAKRICWGCPVIARCLEHALRAPENHGVWGATTANERARTR</sequence>
<comment type="subcellular location">
    <subcellularLocation>
        <location evidence="1 12">Cytoplasm</location>
    </subcellularLocation>
</comment>
<dbReference type="PANTHER" id="PTHR38839:SF5">
    <property type="entry name" value="TRANSCRIPTIONAL REGULATOR WHID"/>
    <property type="match status" value="1"/>
</dbReference>
<reference evidence="15" key="1">
    <citation type="journal article" date="2022" name="ISME J.">
        <title>Identification of active gaseous-alkane degraders at natural gas seeps.</title>
        <authorList>
            <person name="Farhan Ul Haque M."/>
            <person name="Hernandez M."/>
            <person name="Crombie A.T."/>
            <person name="Murrell J.C."/>
        </authorList>
    </citation>
    <scope>NUCLEOTIDE SEQUENCE</scope>
    <source>
        <strain evidence="15">ANDR5</strain>
    </source>
</reference>
<keyword evidence="3 12" id="KW-0004">4Fe-4S</keyword>
<keyword evidence="8 12" id="KW-0805">Transcription regulation</keyword>
<comment type="PTM">
    <text evidence="12">The Fe-S cluster can be nitrosylated by nitric oxide (NO).</text>
</comment>
<keyword evidence="5 12" id="KW-0479">Metal-binding</keyword>
<feature type="binding site" evidence="12">
    <location>
        <position position="73"/>
    </location>
    <ligand>
        <name>[4Fe-4S] cluster</name>
        <dbReference type="ChEBI" id="CHEBI:49883"/>
    </ligand>
</feature>
<protein>
    <recommendedName>
        <fullName evidence="12">Transcriptional regulator WhiB</fullName>
    </recommendedName>
</protein>
<dbReference type="PROSITE" id="PS51674">
    <property type="entry name" value="4FE4S_WBL"/>
    <property type="match status" value="1"/>
</dbReference>
<comment type="function">
    <text evidence="12">Acts as a transcriptional regulator. Probably redox-responsive. The apo- but not holo-form probably binds DNA.</text>
</comment>
<keyword evidence="16" id="KW-1185">Reference proteome</keyword>
<evidence type="ECO:0000256" key="3">
    <source>
        <dbReference type="ARBA" id="ARBA00022485"/>
    </source>
</evidence>
<dbReference type="Pfam" id="PF02467">
    <property type="entry name" value="Whib"/>
    <property type="match status" value="1"/>
</dbReference>
<evidence type="ECO:0000256" key="4">
    <source>
        <dbReference type="ARBA" id="ARBA00022490"/>
    </source>
</evidence>
<evidence type="ECO:0000256" key="6">
    <source>
        <dbReference type="ARBA" id="ARBA00023004"/>
    </source>
</evidence>
<gene>
    <name evidence="12" type="primary">whiB</name>
    <name evidence="15" type="ORF">K9U37_05120</name>
</gene>
<keyword evidence="4 12" id="KW-0963">Cytoplasm</keyword>
<feature type="region of interest" description="Disordered" evidence="13">
    <location>
        <begin position="1"/>
        <end position="21"/>
    </location>
</feature>
<comment type="PTM">
    <text evidence="12">Upon Fe-S cluster removal intramolecular disulfide bonds are formed.</text>
</comment>
<evidence type="ECO:0000256" key="11">
    <source>
        <dbReference type="ARBA" id="ARBA00023163"/>
    </source>
</evidence>
<evidence type="ECO:0000256" key="7">
    <source>
        <dbReference type="ARBA" id="ARBA00023014"/>
    </source>
</evidence>
<evidence type="ECO:0000256" key="2">
    <source>
        <dbReference type="ARBA" id="ARBA00006597"/>
    </source>
</evidence>
<evidence type="ECO:0000259" key="14">
    <source>
        <dbReference type="PROSITE" id="PS51674"/>
    </source>
</evidence>
<feature type="binding site" evidence="12">
    <location>
        <position position="35"/>
    </location>
    <ligand>
        <name>[4Fe-4S] cluster</name>
        <dbReference type="ChEBI" id="CHEBI:49883"/>
    </ligand>
</feature>
<evidence type="ECO:0000256" key="12">
    <source>
        <dbReference type="HAMAP-Rule" id="MF_01479"/>
    </source>
</evidence>
<feature type="domain" description="4Fe-4S Wbl-type" evidence="14">
    <location>
        <begin position="34"/>
        <end position="97"/>
    </location>
</feature>
<feature type="compositionally biased region" description="Polar residues" evidence="13">
    <location>
        <begin position="1"/>
        <end position="17"/>
    </location>
</feature>
<evidence type="ECO:0000256" key="9">
    <source>
        <dbReference type="ARBA" id="ARBA00023125"/>
    </source>
</evidence>
<dbReference type="Proteomes" id="UP001139068">
    <property type="component" value="Unassembled WGS sequence"/>
</dbReference>